<organism evidence="2 3">
    <name type="scientific">Geodia barretti</name>
    <name type="common">Barrett's horny sponge</name>
    <dbReference type="NCBI Taxonomy" id="519541"/>
    <lineage>
        <taxon>Eukaryota</taxon>
        <taxon>Metazoa</taxon>
        <taxon>Porifera</taxon>
        <taxon>Demospongiae</taxon>
        <taxon>Heteroscleromorpha</taxon>
        <taxon>Tetractinellida</taxon>
        <taxon>Astrophorina</taxon>
        <taxon>Geodiidae</taxon>
        <taxon>Geodia</taxon>
    </lineage>
</organism>
<evidence type="ECO:0000313" key="3">
    <source>
        <dbReference type="Proteomes" id="UP001174909"/>
    </source>
</evidence>
<name>A0AA35XEC9_GEOBA</name>
<keyword evidence="3" id="KW-1185">Reference proteome</keyword>
<feature type="compositionally biased region" description="Polar residues" evidence="1">
    <location>
        <begin position="645"/>
        <end position="679"/>
    </location>
</feature>
<dbReference type="Proteomes" id="UP001174909">
    <property type="component" value="Unassembled WGS sequence"/>
</dbReference>
<dbReference type="GO" id="GO:0005944">
    <property type="term" value="C:phosphatidylinositol 3-kinase complex, class IB"/>
    <property type="evidence" value="ECO:0007669"/>
    <property type="project" value="InterPro"/>
</dbReference>
<reference evidence="2" key="1">
    <citation type="submission" date="2023-03" db="EMBL/GenBank/DDBJ databases">
        <authorList>
            <person name="Steffen K."/>
            <person name="Cardenas P."/>
        </authorList>
    </citation>
    <scope>NUCLEOTIDE SEQUENCE</scope>
</reference>
<dbReference type="PANTHER" id="PTHR15593">
    <property type="entry name" value="PHOSPHATIDYLINOSITOL 3-KINASE REGULATORY SUBUNIT"/>
    <property type="match status" value="1"/>
</dbReference>
<proteinExistence type="predicted"/>
<feature type="compositionally biased region" description="Low complexity" evidence="1">
    <location>
        <begin position="680"/>
        <end position="689"/>
    </location>
</feature>
<accession>A0AA35XEC9</accession>
<dbReference type="GO" id="GO:0046935">
    <property type="term" value="F:1-phosphatidylinositol-3-kinase regulator activity"/>
    <property type="evidence" value="ECO:0007669"/>
    <property type="project" value="InterPro"/>
</dbReference>
<dbReference type="GO" id="GO:0007186">
    <property type="term" value="P:G protein-coupled receptor signaling pathway"/>
    <property type="evidence" value="ECO:0007669"/>
    <property type="project" value="TreeGrafter"/>
</dbReference>
<dbReference type="InterPro" id="IPR019522">
    <property type="entry name" value="PIK3R5/6"/>
</dbReference>
<evidence type="ECO:0000256" key="1">
    <source>
        <dbReference type="SAM" id="MobiDB-lite"/>
    </source>
</evidence>
<dbReference type="EMBL" id="CASHTH010004166">
    <property type="protein sequence ID" value="CAI8054309.1"/>
    <property type="molecule type" value="Genomic_DNA"/>
</dbReference>
<evidence type="ECO:0000313" key="2">
    <source>
        <dbReference type="EMBL" id="CAI8054309.1"/>
    </source>
</evidence>
<feature type="compositionally biased region" description="Polar residues" evidence="1">
    <location>
        <begin position="714"/>
        <end position="725"/>
    </location>
</feature>
<dbReference type="Pfam" id="PF10486">
    <property type="entry name" value="PI3K_1B_p101"/>
    <property type="match status" value="2"/>
</dbReference>
<comment type="caution">
    <text evidence="2">The sequence shown here is derived from an EMBL/GenBank/DDBJ whole genome shotgun (WGS) entry which is preliminary data.</text>
</comment>
<sequence>MPVNGPSKVESKCLSMCGRVDPFTTLGSGRRELKVPPNFWHELATDHEAVSNFIVCLVTRLISLDSAHGLDLLVSVYRDLVELPMDQSKYRSWASKSLPENLRPAALELQHAIVTTIYFLTEFYSYRPTIHLRHMYLRWNLARNKGSGDVSIKLADSFEEKVLSPFSVAQSKDAIVHSPQTQLSIQGEAAESKILTRLVDLCCQNHRRAHFGVLPPEVSKLCIYSSVSEALSYIGLQDLTTRSHLTGGPVVRHVTLCLGNMAVHGQTSSEQGDHEGLLPLLQLLRDLVTMQFPVERGEAYMAVMPFYMWPVSHAECSRRLLSLLATEGKVSGTSFRRKLLVESSLGLQLKNTEIRGQLVHMLVDISTPASHGAQFSGVFTDRHDLPTSEALHRMIIRSCFKSVFPTHEMLELETRLQRLSPKALVGVCCECVEVMEGGVTREDGEFSDGMPEDIVSEMNKIHQRIIHETDQRDSALSCGGSESGGRDLSEETLGIFPLPSPDIPTHTLDPCKYPQVQAKLREVLVQCQKQVSPVVTSKRAFSQTSMDSTGSSYLVEGDTSRTPLINRLTGGKEASEAGGLDTLVVQSNGHCKEEEEEEEDVESCDNHVASPDSGHVMSPDPVTSFSPPPMLSEEETHVKKRRSLSTEIAPSPFHSQDQNGDTTTRSQNSSDEVFNQTPNSHGSSSSDQSPQMRGRGKLIRRKTVPAKLHPPSSSPRNRGTRTSIISHAPSYGTSRKGYHNIAGTPTVPSSAIPLGSRILSTRTGSMSLPKKKNKVALGGAGSPIHDNSPKYRVLKIILAGSDQLVCHTAKAYAYFLAEEPNLLTGLDVRFYHVPLSTASTADWLVPERSAIAGRDSPEAVVGEPANTCGCDVNIGRYMSHLDSWYERNVALAVHHSLRLLPPIMDRNLSPPPPLPLSSDAHHIRPPLTPSKILIDSVAHYLREANHCIRAKLYKIKMILKTEKQHKMDNREMYMLHRLDVQRLTGKKSHRQAKPFEANLQLTELSLDGSYIRSDVTPLKEVVSVRASNIPSYSDPTVANPESECFELSVVTAHSEGNRFIKSRLTEQTNYHTNHLTLETKKEPLTVMVDGDSNGLIDNVIRLEIMPAYLGGPAPPMSGTAGENRTNKQLFLPLMTFWPIDL</sequence>
<gene>
    <name evidence="2" type="ORF">GBAR_LOCUS29656</name>
</gene>
<dbReference type="AlphaFoldDB" id="A0AA35XEC9"/>
<protein>
    <submittedName>
        <fullName evidence="2">Phosphoinositide 3-kinase regulatory subunit 5</fullName>
    </submittedName>
</protein>
<dbReference type="PANTHER" id="PTHR15593:SF3">
    <property type="entry name" value="PROTEIN DDB_G0292252-RELATED"/>
    <property type="match status" value="1"/>
</dbReference>
<feature type="compositionally biased region" description="Basic residues" evidence="1">
    <location>
        <begin position="694"/>
        <end position="704"/>
    </location>
</feature>
<feature type="compositionally biased region" description="Acidic residues" evidence="1">
    <location>
        <begin position="594"/>
        <end position="603"/>
    </location>
</feature>
<feature type="region of interest" description="Disordered" evidence="1">
    <location>
        <begin position="588"/>
        <end position="737"/>
    </location>
</feature>